<feature type="region of interest" description="Disordered" evidence="1">
    <location>
        <begin position="141"/>
        <end position="202"/>
    </location>
</feature>
<dbReference type="SUPFAM" id="SSF46955">
    <property type="entry name" value="Putative DNA-binding domain"/>
    <property type="match status" value="1"/>
</dbReference>
<reference evidence="3 4" key="1">
    <citation type="journal article" date="2016" name="Nat. Commun.">
        <title>Thousands of microbial genomes shed light on interconnected biogeochemical processes in an aquifer system.</title>
        <authorList>
            <person name="Anantharaman K."/>
            <person name="Brown C.T."/>
            <person name="Hug L.A."/>
            <person name="Sharon I."/>
            <person name="Castelle C.J."/>
            <person name="Probst A.J."/>
            <person name="Thomas B.C."/>
            <person name="Singh A."/>
            <person name="Wilkins M.J."/>
            <person name="Karaoz U."/>
            <person name="Brodie E.L."/>
            <person name="Williams K.H."/>
            <person name="Hubbard S.S."/>
            <person name="Banfield J.F."/>
        </authorList>
    </citation>
    <scope>NUCLEOTIDE SEQUENCE [LARGE SCALE GENOMIC DNA]</scope>
</reference>
<evidence type="ECO:0000313" key="4">
    <source>
        <dbReference type="Proteomes" id="UP000178771"/>
    </source>
</evidence>
<evidence type="ECO:0000259" key="2">
    <source>
        <dbReference type="Pfam" id="PF12728"/>
    </source>
</evidence>
<dbReference type="InterPro" id="IPR041657">
    <property type="entry name" value="HTH_17"/>
</dbReference>
<dbReference type="InterPro" id="IPR009061">
    <property type="entry name" value="DNA-bd_dom_put_sf"/>
</dbReference>
<feature type="domain" description="Helix-turn-helix" evidence="2">
    <location>
        <begin position="9"/>
        <end position="58"/>
    </location>
</feature>
<dbReference type="AlphaFoldDB" id="A0A1F4V4A1"/>
<organism evidence="3 4">
    <name type="scientific">candidate division WWE3 bacterium RIFCSPLOWO2_01_FULL_39_13</name>
    <dbReference type="NCBI Taxonomy" id="1802624"/>
    <lineage>
        <taxon>Bacteria</taxon>
        <taxon>Katanobacteria</taxon>
    </lineage>
</organism>
<gene>
    <name evidence="3" type="ORF">A2982_00085</name>
</gene>
<dbReference type="Pfam" id="PF12728">
    <property type="entry name" value="HTH_17"/>
    <property type="match status" value="1"/>
</dbReference>
<name>A0A1F4V4A1_UNCKA</name>
<proteinExistence type="predicted"/>
<dbReference type="Gene3D" id="1.10.1660.10">
    <property type="match status" value="1"/>
</dbReference>
<accession>A0A1F4V4A1</accession>
<feature type="compositionally biased region" description="Polar residues" evidence="1">
    <location>
        <begin position="187"/>
        <end position="197"/>
    </location>
</feature>
<protein>
    <recommendedName>
        <fullName evidence="2">Helix-turn-helix domain-containing protein</fullName>
    </recommendedName>
</protein>
<feature type="compositionally biased region" description="Basic and acidic residues" evidence="1">
    <location>
        <begin position="141"/>
        <end position="156"/>
    </location>
</feature>
<evidence type="ECO:0000256" key="1">
    <source>
        <dbReference type="SAM" id="MobiDB-lite"/>
    </source>
</evidence>
<dbReference type="EMBL" id="MEVH01000007">
    <property type="protein sequence ID" value="OGC52005.1"/>
    <property type="molecule type" value="Genomic_DNA"/>
</dbReference>
<evidence type="ECO:0000313" key="3">
    <source>
        <dbReference type="EMBL" id="OGC52005.1"/>
    </source>
</evidence>
<comment type="caution">
    <text evidence="3">The sequence shown here is derived from an EMBL/GenBank/DDBJ whole genome shotgun (WGS) entry which is preliminary data.</text>
</comment>
<sequence>MALELKDKLYTSTQVADILGVSLRTLYRYMEDVKIKSMRTASGRHRFTKDQILEFLNAGQITPVSVSGDGGAFYSPPKPELEQFVRSEATEYQRRPSDTREIGNTEGIVIPEKRVDIKSDNVSPSTSSRWINENYENDVKKSYQEEPRQEERKLPGEIRTQFTSEEPRMSSAGSLDISENEIKPSETVVQPETSVLTGSGKDLSSENLDLGAGVSVRYYKSEYTDLIELARKIKELAGSRDMEYAFTLYAGLSLHFLIKPFTLLHIYANPEDMQVWKDGLKLSPAMKKEEANIGIIINTDIVFVPTREIGGFKVVDDKVLLRDLSSSNEEELVKKFREHLVNV</sequence>
<dbReference type="Proteomes" id="UP000178771">
    <property type="component" value="Unassembled WGS sequence"/>
</dbReference>